<evidence type="ECO:0000313" key="8">
    <source>
        <dbReference type="Proteomes" id="UP001597526"/>
    </source>
</evidence>
<feature type="domain" description="Thioredoxin" evidence="6">
    <location>
        <begin position="128"/>
        <end position="271"/>
    </location>
</feature>
<dbReference type="SUPFAM" id="SSF52833">
    <property type="entry name" value="Thioredoxin-like"/>
    <property type="match status" value="1"/>
</dbReference>
<accession>A0ABW5MZQ9</accession>
<dbReference type="PANTHER" id="PTHR42852">
    <property type="entry name" value="THIOL:DISULFIDE INTERCHANGE PROTEIN DSBE"/>
    <property type="match status" value="1"/>
</dbReference>
<dbReference type="Gene3D" id="3.40.30.10">
    <property type="entry name" value="Glutaredoxin"/>
    <property type="match status" value="1"/>
</dbReference>
<evidence type="ECO:0000313" key="7">
    <source>
        <dbReference type="EMBL" id="MFD2588692.1"/>
    </source>
</evidence>
<gene>
    <name evidence="7" type="ORF">ACFSQJ_17325</name>
</gene>
<feature type="transmembrane region" description="Helical" evidence="5">
    <location>
        <begin position="80"/>
        <end position="97"/>
    </location>
</feature>
<keyword evidence="5" id="KW-0812">Transmembrane</keyword>
<feature type="transmembrane region" description="Helical" evidence="5">
    <location>
        <begin position="102"/>
        <end position="122"/>
    </location>
</feature>
<dbReference type="Pfam" id="PF00578">
    <property type="entry name" value="AhpC-TSA"/>
    <property type="match status" value="1"/>
</dbReference>
<dbReference type="InterPro" id="IPR050553">
    <property type="entry name" value="Thioredoxin_ResA/DsbE_sf"/>
</dbReference>
<protein>
    <submittedName>
        <fullName evidence="7">TlpA family protein disulfide reductase</fullName>
    </submittedName>
</protein>
<name>A0ABW5MZQ9_9FLAO</name>
<feature type="transmembrane region" description="Helical" evidence="5">
    <location>
        <begin position="5"/>
        <end position="25"/>
    </location>
</feature>
<proteinExistence type="predicted"/>
<dbReference type="RefSeq" id="WP_377768183.1">
    <property type="nucleotide sequence ID" value="NZ_JBHULB010000081.1"/>
</dbReference>
<evidence type="ECO:0000259" key="6">
    <source>
        <dbReference type="PROSITE" id="PS51352"/>
    </source>
</evidence>
<feature type="transmembrane region" description="Helical" evidence="5">
    <location>
        <begin position="55"/>
        <end position="74"/>
    </location>
</feature>
<dbReference type="InterPro" id="IPR000866">
    <property type="entry name" value="AhpC/TSA"/>
</dbReference>
<evidence type="ECO:0000256" key="4">
    <source>
        <dbReference type="ARBA" id="ARBA00023284"/>
    </source>
</evidence>
<evidence type="ECO:0000256" key="5">
    <source>
        <dbReference type="SAM" id="Phobius"/>
    </source>
</evidence>
<keyword evidence="5" id="KW-0472">Membrane</keyword>
<dbReference type="InterPro" id="IPR036249">
    <property type="entry name" value="Thioredoxin-like_sf"/>
</dbReference>
<keyword evidence="5" id="KW-1133">Transmembrane helix</keyword>
<evidence type="ECO:0000256" key="2">
    <source>
        <dbReference type="ARBA" id="ARBA00022748"/>
    </source>
</evidence>
<keyword evidence="4" id="KW-0676">Redox-active center</keyword>
<dbReference type="Proteomes" id="UP001597526">
    <property type="component" value="Unassembled WGS sequence"/>
</dbReference>
<keyword evidence="3" id="KW-1015">Disulfide bond</keyword>
<dbReference type="CDD" id="cd02966">
    <property type="entry name" value="TlpA_like_family"/>
    <property type="match status" value="1"/>
</dbReference>
<dbReference type="PANTHER" id="PTHR42852:SF6">
    <property type="entry name" value="THIOL:DISULFIDE INTERCHANGE PROTEIN DSBE"/>
    <property type="match status" value="1"/>
</dbReference>
<evidence type="ECO:0000256" key="1">
    <source>
        <dbReference type="ARBA" id="ARBA00004196"/>
    </source>
</evidence>
<comment type="caution">
    <text evidence="7">The sequence shown here is derived from an EMBL/GenBank/DDBJ whole genome shotgun (WGS) entry which is preliminary data.</text>
</comment>
<feature type="transmembrane region" description="Helical" evidence="5">
    <location>
        <begin position="31"/>
        <end position="48"/>
    </location>
</feature>
<keyword evidence="8" id="KW-1185">Reference proteome</keyword>
<comment type="subcellular location">
    <subcellularLocation>
        <location evidence="1">Cell envelope</location>
    </subcellularLocation>
</comment>
<evidence type="ECO:0000256" key="3">
    <source>
        <dbReference type="ARBA" id="ARBA00023157"/>
    </source>
</evidence>
<reference evidence="8" key="1">
    <citation type="journal article" date="2019" name="Int. J. Syst. Evol. Microbiol.">
        <title>The Global Catalogue of Microorganisms (GCM) 10K type strain sequencing project: providing services to taxonomists for standard genome sequencing and annotation.</title>
        <authorList>
            <consortium name="The Broad Institute Genomics Platform"/>
            <consortium name="The Broad Institute Genome Sequencing Center for Infectious Disease"/>
            <person name="Wu L."/>
            <person name="Ma J."/>
        </authorList>
    </citation>
    <scope>NUCLEOTIDE SEQUENCE [LARGE SCALE GENOMIC DNA]</scope>
    <source>
        <strain evidence="8">KCTC 52368</strain>
    </source>
</reference>
<sequence>MKKYVIDFFAGVILLIIVILIMKFITLDLRVITLIAAIFLCFYSYLTTPKRNVSLLSIFLVTLPISIGFVLGILPELPSMWISILIFFYATLLGNWIHSKKIAILGVLPFFFFSYLIVPKLVTNNLFQLVNEIAPSVSMESISTQEKINLDDFKGKIVVIDFFGTWCAPCIKEMEELKELKKKYKNRTDIEFLLVCTEFAKDNPEKAKRFIEKRDLNFKAYFDFKNEAHKLFGFTGVPALVILDKENNIRLKHEGYNESEDLKGNLIKLIELLSNSQ</sequence>
<dbReference type="EMBL" id="JBHULB010000081">
    <property type="protein sequence ID" value="MFD2588692.1"/>
    <property type="molecule type" value="Genomic_DNA"/>
</dbReference>
<keyword evidence="2" id="KW-0201">Cytochrome c-type biogenesis</keyword>
<organism evidence="7 8">
    <name type="scientific">Croceitalea marina</name>
    <dbReference type="NCBI Taxonomy" id="1775166"/>
    <lineage>
        <taxon>Bacteria</taxon>
        <taxon>Pseudomonadati</taxon>
        <taxon>Bacteroidota</taxon>
        <taxon>Flavobacteriia</taxon>
        <taxon>Flavobacteriales</taxon>
        <taxon>Flavobacteriaceae</taxon>
        <taxon>Croceitalea</taxon>
    </lineage>
</organism>
<dbReference type="PROSITE" id="PS51352">
    <property type="entry name" value="THIOREDOXIN_2"/>
    <property type="match status" value="1"/>
</dbReference>
<dbReference type="InterPro" id="IPR013766">
    <property type="entry name" value="Thioredoxin_domain"/>
</dbReference>